<feature type="transmembrane region" description="Helical" evidence="1">
    <location>
        <begin position="5"/>
        <end position="26"/>
    </location>
</feature>
<proteinExistence type="predicted"/>
<keyword evidence="1" id="KW-0472">Membrane</keyword>
<comment type="caution">
    <text evidence="2">The sequence shown here is derived from an EMBL/GenBank/DDBJ whole genome shotgun (WGS) entry which is preliminary data.</text>
</comment>
<evidence type="ECO:0000313" key="2">
    <source>
        <dbReference type="EMBL" id="PMP74892.1"/>
    </source>
</evidence>
<name>A0A2J6WVM6_9CHLR</name>
<accession>A0A2J6WVM6</accession>
<reference evidence="2 3" key="1">
    <citation type="submission" date="2018-01" db="EMBL/GenBank/DDBJ databases">
        <title>Metagenomic assembled genomes from two thermal pools in the Uzon Caldera, Kamchatka, Russia.</title>
        <authorList>
            <person name="Wilkins L."/>
            <person name="Ettinger C."/>
        </authorList>
    </citation>
    <scope>NUCLEOTIDE SEQUENCE [LARGE SCALE GENOMIC DNA]</scope>
    <source>
        <strain evidence="2">ZAV-02</strain>
    </source>
</reference>
<protein>
    <submittedName>
        <fullName evidence="2">Uncharacterized protein</fullName>
    </submittedName>
</protein>
<feature type="transmembrane region" description="Helical" evidence="1">
    <location>
        <begin position="76"/>
        <end position="97"/>
    </location>
</feature>
<dbReference type="Proteomes" id="UP000243376">
    <property type="component" value="Unassembled WGS sequence"/>
</dbReference>
<evidence type="ECO:0000313" key="3">
    <source>
        <dbReference type="Proteomes" id="UP000243376"/>
    </source>
</evidence>
<keyword evidence="1" id="KW-0812">Transmembrane</keyword>
<dbReference type="AlphaFoldDB" id="A0A2J6WVM6"/>
<sequence length="145" mass="16265">MGKRILRGLAFVVANVIVMIILHGNSRQFWPKIPYLSLRNESTLEHSRLLFNTLLVVTAGQALIGKLPRERWLPRGIVMAVLPGLLPALIFFGQRVLRLQGETGERYNLSLVPILPIVAVVLEEVLVDKFNPSTPEPHADYSHLV</sequence>
<keyword evidence="1" id="KW-1133">Transmembrane helix</keyword>
<gene>
    <name evidence="2" type="ORF">C0184_14520</name>
</gene>
<evidence type="ECO:0000256" key="1">
    <source>
        <dbReference type="SAM" id="Phobius"/>
    </source>
</evidence>
<organism evidence="2 3">
    <name type="scientific">Chloroflexus aggregans</name>
    <dbReference type="NCBI Taxonomy" id="152260"/>
    <lineage>
        <taxon>Bacteria</taxon>
        <taxon>Bacillati</taxon>
        <taxon>Chloroflexota</taxon>
        <taxon>Chloroflexia</taxon>
        <taxon>Chloroflexales</taxon>
        <taxon>Chloroflexineae</taxon>
        <taxon>Chloroflexaceae</taxon>
        <taxon>Chloroflexus</taxon>
    </lineage>
</organism>
<dbReference type="EMBL" id="PNIQ01000970">
    <property type="protein sequence ID" value="PMP74892.1"/>
    <property type="molecule type" value="Genomic_DNA"/>
</dbReference>